<evidence type="ECO:0000313" key="8">
    <source>
        <dbReference type="EMBL" id="CAL1681398.1"/>
    </source>
</evidence>
<comment type="similarity">
    <text evidence="1">Belongs to the stealth family.</text>
</comment>
<dbReference type="Pfam" id="PF17102">
    <property type="entry name" value="Stealth_CR3"/>
    <property type="match status" value="1"/>
</dbReference>
<evidence type="ECO:0000256" key="4">
    <source>
        <dbReference type="ARBA" id="ARBA00023157"/>
    </source>
</evidence>
<keyword evidence="3" id="KW-0677">Repeat</keyword>
<dbReference type="InterPro" id="IPR031357">
    <property type="entry name" value="Stealth_CR3"/>
</dbReference>
<organism evidence="8 9">
    <name type="scientific">Lasius platythorax</name>
    <dbReference type="NCBI Taxonomy" id="488582"/>
    <lineage>
        <taxon>Eukaryota</taxon>
        <taxon>Metazoa</taxon>
        <taxon>Ecdysozoa</taxon>
        <taxon>Arthropoda</taxon>
        <taxon>Hexapoda</taxon>
        <taxon>Insecta</taxon>
        <taxon>Pterygota</taxon>
        <taxon>Neoptera</taxon>
        <taxon>Endopterygota</taxon>
        <taxon>Hymenoptera</taxon>
        <taxon>Apocrita</taxon>
        <taxon>Aculeata</taxon>
        <taxon>Formicoidea</taxon>
        <taxon>Formicidae</taxon>
        <taxon>Formicinae</taxon>
        <taxon>Lasius</taxon>
        <taxon>Lasius</taxon>
    </lineage>
</organism>
<dbReference type="InterPro" id="IPR031356">
    <property type="entry name" value="Stealth_CR4"/>
</dbReference>
<feature type="transmembrane region" description="Helical" evidence="6">
    <location>
        <begin position="709"/>
        <end position="728"/>
    </location>
</feature>
<dbReference type="GO" id="GO:0016256">
    <property type="term" value="P:N-glycan processing to lysosome"/>
    <property type="evidence" value="ECO:0007669"/>
    <property type="project" value="TreeGrafter"/>
</dbReference>
<dbReference type="Pfam" id="PF11380">
    <property type="entry name" value="Stealth_CR2"/>
    <property type="match status" value="1"/>
</dbReference>
<dbReference type="PANTHER" id="PTHR24045">
    <property type="match status" value="1"/>
</dbReference>
<dbReference type="Proteomes" id="UP001497644">
    <property type="component" value="Chromosome 3"/>
</dbReference>
<feature type="transmembrane region" description="Helical" evidence="6">
    <location>
        <begin position="30"/>
        <end position="50"/>
    </location>
</feature>
<evidence type="ECO:0000259" key="7">
    <source>
        <dbReference type="PROSITE" id="PS50258"/>
    </source>
</evidence>
<evidence type="ECO:0000256" key="1">
    <source>
        <dbReference type="ARBA" id="ARBA00007583"/>
    </source>
</evidence>
<dbReference type="SMART" id="SM00004">
    <property type="entry name" value="NL"/>
    <property type="match status" value="1"/>
</dbReference>
<dbReference type="InterPro" id="IPR021520">
    <property type="entry name" value="Stealth_CR2"/>
</dbReference>
<proteinExistence type="inferred from homology"/>
<dbReference type="InterPro" id="IPR000800">
    <property type="entry name" value="Notch_dom"/>
</dbReference>
<dbReference type="Gene3D" id="3.30.300.320">
    <property type="match status" value="1"/>
</dbReference>
<dbReference type="GO" id="GO:0046835">
    <property type="term" value="P:carbohydrate phosphorylation"/>
    <property type="evidence" value="ECO:0007669"/>
    <property type="project" value="TreeGrafter"/>
</dbReference>
<keyword evidence="4" id="KW-1015">Disulfide bond</keyword>
<keyword evidence="5" id="KW-0325">Glycoprotein</keyword>
<dbReference type="InterPro" id="IPR031358">
    <property type="entry name" value="Stealth_CR1"/>
</dbReference>
<keyword evidence="2" id="KW-0808">Transferase</keyword>
<evidence type="ECO:0000256" key="6">
    <source>
        <dbReference type="SAM" id="Phobius"/>
    </source>
</evidence>
<protein>
    <recommendedName>
        <fullName evidence="7">LNR domain-containing protein</fullName>
    </recommendedName>
</protein>
<reference evidence="8" key="1">
    <citation type="submission" date="2024-04" db="EMBL/GenBank/DDBJ databases">
        <authorList>
            <consortium name="Molecular Ecology Group"/>
        </authorList>
    </citation>
    <scope>NUCLEOTIDE SEQUENCE</scope>
</reference>
<dbReference type="GO" id="GO:0003976">
    <property type="term" value="F:UDP-N-acetylglucosamine-lysosomal-enzyme N-acetylglucosaminephosphotransferase activity"/>
    <property type="evidence" value="ECO:0007669"/>
    <property type="project" value="TreeGrafter"/>
</dbReference>
<dbReference type="Pfam" id="PF00066">
    <property type="entry name" value="Notch"/>
    <property type="match status" value="1"/>
</dbReference>
<dbReference type="AlphaFoldDB" id="A0AAV2NPQ4"/>
<keyword evidence="6" id="KW-0472">Membrane</keyword>
<gene>
    <name evidence="8" type="ORF">LPLAT_LOCUS7436</name>
</gene>
<keyword evidence="6" id="KW-1133">Transmembrane helix</keyword>
<dbReference type="Pfam" id="PF17101">
    <property type="entry name" value="Stealth_CR1"/>
    <property type="match status" value="1"/>
</dbReference>
<evidence type="ECO:0000256" key="5">
    <source>
        <dbReference type="ARBA" id="ARBA00023180"/>
    </source>
</evidence>
<evidence type="ECO:0000256" key="3">
    <source>
        <dbReference type="ARBA" id="ARBA00022737"/>
    </source>
</evidence>
<dbReference type="GO" id="GO:0005794">
    <property type="term" value="C:Golgi apparatus"/>
    <property type="evidence" value="ECO:0007669"/>
    <property type="project" value="TreeGrafter"/>
</dbReference>
<evidence type="ECO:0000313" key="9">
    <source>
        <dbReference type="Proteomes" id="UP001497644"/>
    </source>
</evidence>
<dbReference type="PANTHER" id="PTHR24045:SF0">
    <property type="entry name" value="N-ACETYLGLUCOSAMINE-1-PHOSPHOTRANSFERASE SUBUNITS ALPHA_BETA"/>
    <property type="match status" value="1"/>
</dbReference>
<accession>A0AAV2NPQ4</accession>
<dbReference type="Pfam" id="PF17103">
    <property type="entry name" value="Stealth_CR4"/>
    <property type="match status" value="1"/>
</dbReference>
<feature type="domain" description="LNR" evidence="7">
    <location>
        <begin position="236"/>
        <end position="272"/>
    </location>
</feature>
<sequence>MLIALNIFINIMSTWKLIQRRCYDLLSYKYSLLVILVAFTCIFIGIVHFGEVWLTWSKEKYEAVFHSFNDNILGRSFQKKLCQHVPIDVVYTWVNGSDPVFLENLQKHVPVVDLSVAASRFSDKDELRYSLRSLEMYAPWVRHVYIVTNGQIPSWLDMDNPRMTLVSHEDIFLNKSDLPTFSSPAIESHIHRIPGISDKFLYFNDDVMLGAEIWPEDFVTQAGGQKVYLAWWVPDCSEVCPWAWVGDGSCDHACNTTLCEFDGGDCQTTTVPIDSETMKEKGDYSYKFLEDSREYNGLNNILHDKNVVDLSWNNILLSTIQTLPSYNLNTLKPIDTLHDFKNNSNMKLYAQSNTYIKFDDRKNYKSAENVSQHVYSKFLHRNPLSKTANHIEQLRRYRNDINLAEFNSSIKFGKFTYSNKWKRNTRGLDTYAESLLYVNKIYNTVYGLERRRVPAHMPHLIDKSIVNNMQEKFKFEFKKTSSHKVRDSEDMQFAFSYFYFLSSEKRKVSIEEIFDMFDTDKSRTWSDREIRTLLSRLYPLPLDYNLVMEFENAITNCSHDTILSEIIDVPPGERYLDSTLPVVSKELISNCESVSRRMQSKFGESSRYPYEIVKAGKNEIFEMLTSNVSLTVQLLDEIRRDPKKFICLNDDMDPIRRTENEIVRALLNDFYRSLYPLRSTFELPAQYRNRFSHRHELLEWRANRAKARNLLLCLVALLLALTFYHIFYHHMRRLCRTRELSTFLV</sequence>
<evidence type="ECO:0000256" key="2">
    <source>
        <dbReference type="ARBA" id="ARBA00022679"/>
    </source>
</evidence>
<dbReference type="EMBL" id="OZ034826">
    <property type="protein sequence ID" value="CAL1681398.1"/>
    <property type="molecule type" value="Genomic_DNA"/>
</dbReference>
<keyword evidence="6" id="KW-0812">Transmembrane</keyword>
<dbReference type="PROSITE" id="PS50258">
    <property type="entry name" value="LNR"/>
    <property type="match status" value="1"/>
</dbReference>
<keyword evidence="9" id="KW-1185">Reference proteome</keyword>
<name>A0AAV2NPQ4_9HYME</name>
<dbReference type="InterPro" id="IPR047141">
    <property type="entry name" value="Stealth"/>
</dbReference>